<name>A0ABC9VNN1_LACAM</name>
<dbReference type="RefSeq" id="WP_087363148.1">
    <property type="nucleotide sequence ID" value="NZ_BAAAAK010000001.1"/>
</dbReference>
<proteinExistence type="predicted"/>
<reference evidence="2" key="2">
    <citation type="submission" date="2024-01" db="EMBL/GenBank/DDBJ databases">
        <title>Draft genome sequence of Lactobacillus amylovorus strain TKL145.</title>
        <authorList>
            <person name="Tohno M."/>
            <person name="Tanizawa Y."/>
        </authorList>
    </citation>
    <scope>NUCLEOTIDE SEQUENCE [LARGE SCALE GENOMIC DNA]</scope>
    <source>
        <strain evidence="2">TKL145</strain>
    </source>
</reference>
<reference evidence="1 2" key="1">
    <citation type="journal article" date="2024" name="Int. J. Syst. Evol. Microbiol.">
        <title>Proposal of Lactobacillus amylovorus subsp. animalis subsp. nov. and an emended description of Lactobacillus amylovorus.</title>
        <authorList>
            <person name="Yamane K."/>
            <person name="Tanizawa Y."/>
            <person name="Kobayashi H."/>
            <person name="Kamizono T."/>
            <person name="Kojima Y."/>
            <person name="Takagi H."/>
            <person name="Tohno M."/>
        </authorList>
    </citation>
    <scope>NUCLEOTIDE SEQUENCE [LARGE SCALE GENOMIC DNA]</scope>
    <source>
        <strain evidence="1 2">TKL145</strain>
    </source>
</reference>
<gene>
    <name evidence="1" type="ORF">LATKL145_01660</name>
</gene>
<dbReference type="EMBL" id="BAAAAK010000001">
    <property type="protein sequence ID" value="GAA0041756.1"/>
    <property type="molecule type" value="Genomic_DNA"/>
</dbReference>
<comment type="caution">
    <text evidence="1">The sequence shown here is derived from an EMBL/GenBank/DDBJ whole genome shotgun (WGS) entry which is preliminary data.</text>
</comment>
<dbReference type="Proteomes" id="UP001437574">
    <property type="component" value="Unassembled WGS sequence"/>
</dbReference>
<evidence type="ECO:0000313" key="1">
    <source>
        <dbReference type="EMBL" id="GAA0041756.1"/>
    </source>
</evidence>
<evidence type="ECO:0000313" key="2">
    <source>
        <dbReference type="Proteomes" id="UP001437574"/>
    </source>
</evidence>
<protein>
    <submittedName>
        <fullName evidence="1">Uncharacterized protein</fullName>
    </submittedName>
</protein>
<sequence length="147" mass="17227">MTVPKSKRHKSRFEVFHNMQALQKELVKHLMQDFGITRIADLGEAQFLDLKFERVINLCAEIVGDIHRANAMYVSNMLEYEERRLYQDKAIGNCVVLKQELQSIVDIISGLNLNKYKTSIELIEKEIHLIKSWRKSDLRLKKKLELG</sequence>
<accession>A0ABC9VNN1</accession>
<organism evidence="1 2">
    <name type="scientific">Lactobacillus amylovorus subsp. animalium</name>
    <dbReference type="NCBI Taxonomy" id="3378536"/>
    <lineage>
        <taxon>Bacteria</taxon>
        <taxon>Bacillati</taxon>
        <taxon>Bacillota</taxon>
        <taxon>Bacilli</taxon>
        <taxon>Lactobacillales</taxon>
        <taxon>Lactobacillaceae</taxon>
        <taxon>Lactobacillus</taxon>
    </lineage>
</organism>
<dbReference type="AlphaFoldDB" id="A0ABC9VNN1"/>